<feature type="region of interest" description="Disordered" evidence="3">
    <location>
        <begin position="126"/>
        <end position="207"/>
    </location>
</feature>
<feature type="compositionally biased region" description="Acidic residues" evidence="3">
    <location>
        <begin position="198"/>
        <end position="207"/>
    </location>
</feature>
<dbReference type="InterPro" id="IPR011705">
    <property type="entry name" value="BACK"/>
</dbReference>
<feature type="compositionally biased region" description="Acidic residues" evidence="3">
    <location>
        <begin position="512"/>
        <end position="530"/>
    </location>
</feature>
<dbReference type="SUPFAM" id="SSF117281">
    <property type="entry name" value="Kelch motif"/>
    <property type="match status" value="1"/>
</dbReference>
<dbReference type="PANTHER" id="PTHR45632:SF3">
    <property type="entry name" value="KELCH-LIKE PROTEIN 32"/>
    <property type="match status" value="1"/>
</dbReference>
<feature type="compositionally biased region" description="Low complexity" evidence="3">
    <location>
        <begin position="156"/>
        <end position="165"/>
    </location>
</feature>
<dbReference type="InterPro" id="IPR006652">
    <property type="entry name" value="Kelch_1"/>
</dbReference>
<feature type="compositionally biased region" description="Polar residues" evidence="3">
    <location>
        <begin position="535"/>
        <end position="561"/>
    </location>
</feature>
<evidence type="ECO:0000256" key="1">
    <source>
        <dbReference type="ARBA" id="ARBA00022441"/>
    </source>
</evidence>
<dbReference type="SMART" id="SM00875">
    <property type="entry name" value="BACK"/>
    <property type="match status" value="1"/>
</dbReference>
<dbReference type="AlphaFoldDB" id="A0A819DX07"/>
<dbReference type="Proteomes" id="UP000663866">
    <property type="component" value="Unassembled WGS sequence"/>
</dbReference>
<dbReference type="InterPro" id="IPR000210">
    <property type="entry name" value="BTB/POZ_dom"/>
</dbReference>
<protein>
    <recommendedName>
        <fullName evidence="4">BTB domain-containing protein</fullName>
    </recommendedName>
</protein>
<keyword evidence="2" id="KW-0677">Repeat</keyword>
<dbReference type="PROSITE" id="PS50097">
    <property type="entry name" value="BTB"/>
    <property type="match status" value="1"/>
</dbReference>
<dbReference type="CDD" id="cd18450">
    <property type="entry name" value="BACK_KLHL10"/>
    <property type="match status" value="1"/>
</dbReference>
<dbReference type="Pfam" id="PF01344">
    <property type="entry name" value="Kelch_1"/>
    <property type="match status" value="2"/>
</dbReference>
<gene>
    <name evidence="5" type="ORF">OVN521_LOCUS6240</name>
    <name evidence="6" type="ORF">UXM345_LOCUS10550</name>
</gene>
<evidence type="ECO:0000313" key="6">
    <source>
        <dbReference type="EMBL" id="CAF3901244.1"/>
    </source>
</evidence>
<dbReference type="Pfam" id="PF07707">
    <property type="entry name" value="BACK"/>
    <property type="match status" value="1"/>
</dbReference>
<feature type="region of interest" description="Disordered" evidence="3">
    <location>
        <begin position="50"/>
        <end position="91"/>
    </location>
</feature>
<dbReference type="Pfam" id="PF24681">
    <property type="entry name" value="Kelch_KLHDC2_KLHL20_DRC7"/>
    <property type="match status" value="1"/>
</dbReference>
<dbReference type="EMBL" id="CAJOBF010001015">
    <property type="protein sequence ID" value="CAF3901244.1"/>
    <property type="molecule type" value="Genomic_DNA"/>
</dbReference>
<feature type="region of interest" description="Disordered" evidence="3">
    <location>
        <begin position="370"/>
        <end position="607"/>
    </location>
</feature>
<reference evidence="5" key="1">
    <citation type="submission" date="2021-02" db="EMBL/GenBank/DDBJ databases">
        <authorList>
            <person name="Nowell W R."/>
        </authorList>
    </citation>
    <scope>NUCLEOTIDE SEQUENCE</scope>
</reference>
<evidence type="ECO:0000313" key="5">
    <source>
        <dbReference type="EMBL" id="CAF3840743.1"/>
    </source>
</evidence>
<dbReference type="FunFam" id="1.25.40.420:FF:000001">
    <property type="entry name" value="Kelch-like family member 12"/>
    <property type="match status" value="1"/>
</dbReference>
<feature type="compositionally biased region" description="Polar residues" evidence="3">
    <location>
        <begin position="579"/>
        <end position="591"/>
    </location>
</feature>
<evidence type="ECO:0000259" key="4">
    <source>
        <dbReference type="PROSITE" id="PS50097"/>
    </source>
</evidence>
<comment type="caution">
    <text evidence="5">The sequence shown here is derived from an EMBL/GenBank/DDBJ whole genome shotgun (WGS) entry which is preliminary data.</text>
</comment>
<feature type="compositionally biased region" description="Basic residues" evidence="3">
    <location>
        <begin position="370"/>
        <end position="380"/>
    </location>
</feature>
<dbReference type="SUPFAM" id="SSF54695">
    <property type="entry name" value="POZ domain"/>
    <property type="match status" value="1"/>
</dbReference>
<dbReference type="Proteomes" id="UP000663842">
    <property type="component" value="Unassembled WGS sequence"/>
</dbReference>
<dbReference type="InterPro" id="IPR011333">
    <property type="entry name" value="SKP1/BTB/POZ_sf"/>
</dbReference>
<feature type="compositionally biased region" description="Acidic residues" evidence="3">
    <location>
        <begin position="444"/>
        <end position="456"/>
    </location>
</feature>
<dbReference type="Gene3D" id="2.120.10.80">
    <property type="entry name" value="Kelch-type beta propeller"/>
    <property type="match status" value="1"/>
</dbReference>
<evidence type="ECO:0000313" key="7">
    <source>
        <dbReference type="Proteomes" id="UP000663866"/>
    </source>
</evidence>
<organism evidence="5 7">
    <name type="scientific">Rotaria magnacalcarata</name>
    <dbReference type="NCBI Taxonomy" id="392030"/>
    <lineage>
        <taxon>Eukaryota</taxon>
        <taxon>Metazoa</taxon>
        <taxon>Spiralia</taxon>
        <taxon>Gnathifera</taxon>
        <taxon>Rotifera</taxon>
        <taxon>Eurotatoria</taxon>
        <taxon>Bdelloidea</taxon>
        <taxon>Philodinida</taxon>
        <taxon>Philodinidae</taxon>
        <taxon>Rotaria</taxon>
    </lineage>
</organism>
<sequence length="1239" mass="139157">MTDSKSGKVPKIGTLVYDSGIDTASGNKRAVLPGGGISVAERARLFGAQIPSASPFKPSKPTNLPVQRTPQNNRTVKPNVAFQDANYEPLKPKIDIYEYPKQETSTSPSSQQTNNDYRRFIRAEDRRRYDQQQQQQQPLSDSRNHSAANRSRNHSQHSSSASQRSTNTYDRVQYEPRKKYTPGKPNSTKRIRPVETYAPEDDDSDYDYEEDEVEQAPYLKFYNPIVPPQNTTSQSSNYFQPIQDPLEVLMTGSSQGYYQGQPPTTTYADTNNLQPFDLGNLISRIQQDYTENVRPYVSSVQFVETNPSVVNLGYITPASTRKDYMRRTNGTYRRLGSSGNYDIIDTNGLYPYGKIPPKSAYPADQYSSMARKRIQRRRHNQASSPIHTVEYSSKTRTQRKPEMYLGPPPATTRKESIPVAASEEEEESSKAAAAAATKAKEAETSSENESEEEEDESVAKPAINPPAQASSQPENETTRAPVASTAPVAAQRNDTARPAIANPTPAKKVESEESETEESESESESDSDEDEKSKPPQNTRTTAVAPQTTARGATITPQANTRGAPIAPQANNRGAPITQIGNARVNQQQTTADHHSTNDPPEEYAEEADSYNFGNAGKSLSFGVTCDVLREIRNSGEYCDVTLRMDDQQSFNVHRAILCSCSSFFRALFTNGMNETTDRIVDIHDIKGDIMNLIIDFIYTHEITLNENNIYEILPAANQLQVLELFSLCENYLYEKLSPENAIGIREFASFFYCKNLSEKTEIYLLTNFIEISIKSEEFLELDLEQIIHILNSDELNVRSEQAVFDAVIRWIDYRPDERKKNIGDLLKCVRLGLLTTNFFIEKVKCHPYIINNDTCKPLVIDTLKYLYELDVETYQKDLSVQNPIARPRLPHEILFVCGGWSGGSPTATIELYDTRADKWFLLPFNDRFPRAYHGIVTINNLIYVIGGFDGMDYFNSCRSFDLQTLQWNEIAPMNVKRCYVSVVALNGFIYAMGGFDGHSRQNTAERYSPKSNQWLPIPPMHSQRSDASATVLQGTDRIYICGGFNGQECMNSAEYFDPKTNQWTMIAPMRNRRSGIGVIAYHNSIYAIGGFNGSTRMNSGERYNPKTNTWMSIQDMYNPRSNFAIEVIDDYLFVIGGFNGVTTIFNVECFDDIAEEWYDAADMNIFRSALSVCILAGLDHVRNLITFARKQSIDEEKSKNSSITTQHTTSPTIIPVGTLSAAVGALSSTIDFITTNNL</sequence>
<name>A0A819DX07_9BILA</name>
<dbReference type="InterPro" id="IPR015915">
    <property type="entry name" value="Kelch-typ_b-propeller"/>
</dbReference>
<dbReference type="Gene3D" id="3.30.710.10">
    <property type="entry name" value="Potassium Channel Kv1.1, Chain A"/>
    <property type="match status" value="1"/>
</dbReference>
<dbReference type="Gene3D" id="1.25.40.420">
    <property type="match status" value="1"/>
</dbReference>
<dbReference type="Pfam" id="PF00651">
    <property type="entry name" value="BTB"/>
    <property type="match status" value="1"/>
</dbReference>
<evidence type="ECO:0000256" key="3">
    <source>
        <dbReference type="SAM" id="MobiDB-lite"/>
    </source>
</evidence>
<feature type="domain" description="BTB" evidence="4">
    <location>
        <begin position="639"/>
        <end position="707"/>
    </location>
</feature>
<dbReference type="SMART" id="SM00225">
    <property type="entry name" value="BTB"/>
    <property type="match status" value="1"/>
</dbReference>
<dbReference type="SMART" id="SM00612">
    <property type="entry name" value="Kelch"/>
    <property type="match status" value="6"/>
</dbReference>
<keyword evidence="1" id="KW-0880">Kelch repeat</keyword>
<dbReference type="PRINTS" id="PR00501">
    <property type="entry name" value="KELCHREPEAT"/>
</dbReference>
<feature type="compositionally biased region" description="Polar residues" evidence="3">
    <location>
        <begin position="60"/>
        <end position="76"/>
    </location>
</feature>
<keyword evidence="7" id="KW-1185">Reference proteome</keyword>
<feature type="compositionally biased region" description="Polar residues" evidence="3">
    <location>
        <begin position="138"/>
        <end position="147"/>
    </location>
</feature>
<proteinExistence type="predicted"/>
<dbReference type="EMBL" id="CAJOBG010000648">
    <property type="protein sequence ID" value="CAF3840743.1"/>
    <property type="molecule type" value="Genomic_DNA"/>
</dbReference>
<accession>A0A819DX07</accession>
<feature type="compositionally biased region" description="Polar residues" evidence="3">
    <location>
        <begin position="381"/>
        <end position="395"/>
    </location>
</feature>
<evidence type="ECO:0000256" key="2">
    <source>
        <dbReference type="ARBA" id="ARBA00022737"/>
    </source>
</evidence>
<dbReference type="PANTHER" id="PTHR45632">
    <property type="entry name" value="LD33804P"/>
    <property type="match status" value="1"/>
</dbReference>